<dbReference type="WBParaSite" id="RSKR_0000304600.1">
    <property type="protein sequence ID" value="RSKR_0000304600.1"/>
    <property type="gene ID" value="RSKR_0000304600"/>
</dbReference>
<evidence type="ECO:0000313" key="2">
    <source>
        <dbReference type="WBParaSite" id="RSKR_0000304600.1"/>
    </source>
</evidence>
<dbReference type="Proteomes" id="UP000095286">
    <property type="component" value="Unplaced"/>
</dbReference>
<proteinExistence type="predicted"/>
<organism evidence="1 2">
    <name type="scientific">Rhabditophanes sp. KR3021</name>
    <dbReference type="NCBI Taxonomy" id="114890"/>
    <lineage>
        <taxon>Eukaryota</taxon>
        <taxon>Metazoa</taxon>
        <taxon>Ecdysozoa</taxon>
        <taxon>Nematoda</taxon>
        <taxon>Chromadorea</taxon>
        <taxon>Rhabditida</taxon>
        <taxon>Tylenchina</taxon>
        <taxon>Panagrolaimomorpha</taxon>
        <taxon>Strongyloidoidea</taxon>
        <taxon>Alloionematidae</taxon>
        <taxon>Rhabditophanes</taxon>
    </lineage>
</organism>
<evidence type="ECO:0000313" key="1">
    <source>
        <dbReference type="Proteomes" id="UP000095286"/>
    </source>
</evidence>
<name>A0AC35TPK3_9BILA</name>
<accession>A0AC35TPK3</accession>
<protein>
    <submittedName>
        <fullName evidence="2">PAPS_reduct domain-containing protein</fullName>
    </submittedName>
</protein>
<sequence length="257" mass="29588">MTRLKMLKLEVKYPENADNDMAALILQYLEEIFRERLVPDLYIEKSRALLIEDYLLSIPKNDENDLFVTTLKNTFERILNAISVHKIDTLNLAFNGSKDCSLLLYLYAAALDATGHDMSLVQINAVFFDVYPDSPEVREHVLKMKDIYNFKLTIYQGCIKEALNTHLSNNPSHIAILMGSRETQHSGKFLMSSEEWTSNGWPLSLRLFPIFRWSDSHVDKAIIGLDISYLKYHDQRLEHLKEQADELSSCHSSSADI</sequence>
<reference evidence="2" key="1">
    <citation type="submission" date="2016-11" db="UniProtKB">
        <authorList>
            <consortium name="WormBaseParasite"/>
        </authorList>
    </citation>
    <scope>IDENTIFICATION</scope>
    <source>
        <strain evidence="2">KR3021</strain>
    </source>
</reference>